<protein>
    <submittedName>
        <fullName evidence="1 2">Uncharacterized protein</fullName>
    </submittedName>
</protein>
<evidence type="ECO:0000313" key="1">
    <source>
        <dbReference type="EMBL" id="PNR33803.1"/>
    </source>
</evidence>
<dbReference type="Gramene" id="Pp3c19_3230V3.1">
    <property type="protein sequence ID" value="Pp3c19_3230V3.1"/>
    <property type="gene ID" value="Pp3c19_3230"/>
</dbReference>
<dbReference type="InParanoid" id="A0A2K1IWZ7"/>
<proteinExistence type="predicted"/>
<reference evidence="1 3" key="2">
    <citation type="journal article" date="2018" name="Plant J.">
        <title>The Physcomitrella patens chromosome-scale assembly reveals moss genome structure and evolution.</title>
        <authorList>
            <person name="Lang D."/>
            <person name="Ullrich K.K."/>
            <person name="Murat F."/>
            <person name="Fuchs J."/>
            <person name="Jenkins J."/>
            <person name="Haas F.B."/>
            <person name="Piednoel M."/>
            <person name="Gundlach H."/>
            <person name="Van Bel M."/>
            <person name="Meyberg R."/>
            <person name="Vives C."/>
            <person name="Morata J."/>
            <person name="Symeonidi A."/>
            <person name="Hiss M."/>
            <person name="Muchero W."/>
            <person name="Kamisugi Y."/>
            <person name="Saleh O."/>
            <person name="Blanc G."/>
            <person name="Decker E.L."/>
            <person name="van Gessel N."/>
            <person name="Grimwood J."/>
            <person name="Hayes R.D."/>
            <person name="Graham S.W."/>
            <person name="Gunter L.E."/>
            <person name="McDaniel S.F."/>
            <person name="Hoernstein S.N.W."/>
            <person name="Larsson A."/>
            <person name="Li F.W."/>
            <person name="Perroud P.F."/>
            <person name="Phillips J."/>
            <person name="Ranjan P."/>
            <person name="Rokshar D.S."/>
            <person name="Rothfels C.J."/>
            <person name="Schneider L."/>
            <person name="Shu S."/>
            <person name="Stevenson D.W."/>
            <person name="Thummler F."/>
            <person name="Tillich M."/>
            <person name="Villarreal Aguilar J.C."/>
            <person name="Widiez T."/>
            <person name="Wong G.K."/>
            <person name="Wymore A."/>
            <person name="Zhang Y."/>
            <person name="Zimmer A.D."/>
            <person name="Quatrano R.S."/>
            <person name="Mayer K.F.X."/>
            <person name="Goodstein D."/>
            <person name="Casacuberta J.M."/>
            <person name="Vandepoele K."/>
            <person name="Reski R."/>
            <person name="Cuming A.C."/>
            <person name="Tuskan G.A."/>
            <person name="Maumus F."/>
            <person name="Salse J."/>
            <person name="Schmutz J."/>
            <person name="Rensing S.A."/>
        </authorList>
    </citation>
    <scope>NUCLEOTIDE SEQUENCE [LARGE SCALE GENOMIC DNA]</scope>
    <source>
        <strain evidence="2 3">cv. Gransden 2004</strain>
    </source>
</reference>
<accession>A0A2K1IWZ7</accession>
<dbReference type="PaxDb" id="3218-PP1S109_149V6.1"/>
<dbReference type="AlphaFoldDB" id="A0A2K1IWZ7"/>
<dbReference type="EnsemblPlants" id="Pp3c19_3230V3.1">
    <property type="protein sequence ID" value="Pp3c19_3230V3.1"/>
    <property type="gene ID" value="Pp3c19_3230"/>
</dbReference>
<dbReference type="EMBL" id="ABEU02000019">
    <property type="protein sequence ID" value="PNR33803.1"/>
    <property type="molecule type" value="Genomic_DNA"/>
</dbReference>
<evidence type="ECO:0000313" key="2">
    <source>
        <dbReference type="EnsemblPlants" id="Pp3c19_3230V3.1"/>
    </source>
</evidence>
<sequence>MFKIVNAAINPWGTLLGIPRETNMPPPNIPWAPLGEACPLNVLTVVNEILAITCCREDEGTENEESLEIWHFGRRTESPLLTATHSSDIKPQWQIRESLPVLGGNEFHPVVPTANTKNRKAKEVFVAYGDCTCIHQFEL</sequence>
<reference evidence="1 3" key="1">
    <citation type="journal article" date="2008" name="Science">
        <title>The Physcomitrella genome reveals evolutionary insights into the conquest of land by plants.</title>
        <authorList>
            <person name="Rensing S."/>
            <person name="Lang D."/>
            <person name="Zimmer A."/>
            <person name="Terry A."/>
            <person name="Salamov A."/>
            <person name="Shapiro H."/>
            <person name="Nishiyama T."/>
            <person name="Perroud P.-F."/>
            <person name="Lindquist E."/>
            <person name="Kamisugi Y."/>
            <person name="Tanahashi T."/>
            <person name="Sakakibara K."/>
            <person name="Fujita T."/>
            <person name="Oishi K."/>
            <person name="Shin-I T."/>
            <person name="Kuroki Y."/>
            <person name="Toyoda A."/>
            <person name="Suzuki Y."/>
            <person name="Hashimoto A."/>
            <person name="Yamaguchi K."/>
            <person name="Sugano A."/>
            <person name="Kohara Y."/>
            <person name="Fujiyama A."/>
            <person name="Anterola A."/>
            <person name="Aoki S."/>
            <person name="Ashton N."/>
            <person name="Barbazuk W.B."/>
            <person name="Barker E."/>
            <person name="Bennetzen J."/>
            <person name="Bezanilla M."/>
            <person name="Blankenship R."/>
            <person name="Cho S.H."/>
            <person name="Dutcher S."/>
            <person name="Estelle M."/>
            <person name="Fawcett J.A."/>
            <person name="Gundlach H."/>
            <person name="Hanada K."/>
            <person name="Heyl A."/>
            <person name="Hicks K.A."/>
            <person name="Hugh J."/>
            <person name="Lohr M."/>
            <person name="Mayer K."/>
            <person name="Melkozernov A."/>
            <person name="Murata T."/>
            <person name="Nelson D."/>
            <person name="Pils B."/>
            <person name="Prigge M."/>
            <person name="Reiss B."/>
            <person name="Renner T."/>
            <person name="Rombauts S."/>
            <person name="Rushton P."/>
            <person name="Sanderfoot A."/>
            <person name="Schween G."/>
            <person name="Shiu S.-H."/>
            <person name="Stueber K."/>
            <person name="Theodoulou F.L."/>
            <person name="Tu H."/>
            <person name="Van de Peer Y."/>
            <person name="Verrier P.J."/>
            <person name="Waters E."/>
            <person name="Wood A."/>
            <person name="Yang L."/>
            <person name="Cove D."/>
            <person name="Cuming A."/>
            <person name="Hasebe M."/>
            <person name="Lucas S."/>
            <person name="Mishler D.B."/>
            <person name="Reski R."/>
            <person name="Grigoriev I."/>
            <person name="Quatrano R.S."/>
            <person name="Boore J.L."/>
        </authorList>
    </citation>
    <scope>NUCLEOTIDE SEQUENCE [LARGE SCALE GENOMIC DNA]</scope>
    <source>
        <strain evidence="2 3">cv. Gransden 2004</strain>
    </source>
</reference>
<evidence type="ECO:0000313" key="3">
    <source>
        <dbReference type="Proteomes" id="UP000006727"/>
    </source>
</evidence>
<reference evidence="2" key="3">
    <citation type="submission" date="2020-12" db="UniProtKB">
        <authorList>
            <consortium name="EnsemblPlants"/>
        </authorList>
    </citation>
    <scope>IDENTIFICATION</scope>
</reference>
<gene>
    <name evidence="1" type="ORF">PHYPA_023619</name>
</gene>
<name>A0A2K1IWZ7_PHYPA</name>
<organism evidence="1">
    <name type="scientific">Physcomitrium patens</name>
    <name type="common">Spreading-leaved earth moss</name>
    <name type="synonym">Physcomitrella patens</name>
    <dbReference type="NCBI Taxonomy" id="3218"/>
    <lineage>
        <taxon>Eukaryota</taxon>
        <taxon>Viridiplantae</taxon>
        <taxon>Streptophyta</taxon>
        <taxon>Embryophyta</taxon>
        <taxon>Bryophyta</taxon>
        <taxon>Bryophytina</taxon>
        <taxon>Bryopsida</taxon>
        <taxon>Funariidae</taxon>
        <taxon>Funariales</taxon>
        <taxon>Funariaceae</taxon>
        <taxon>Physcomitrium</taxon>
    </lineage>
</organism>
<keyword evidence="3" id="KW-1185">Reference proteome</keyword>
<dbReference type="Proteomes" id="UP000006727">
    <property type="component" value="Chromosome 19"/>
</dbReference>